<dbReference type="InterPro" id="IPR042118">
    <property type="entry name" value="QueA_dom1"/>
</dbReference>
<evidence type="ECO:0000313" key="15">
    <source>
        <dbReference type="Proteomes" id="UP000000445"/>
    </source>
</evidence>
<evidence type="ECO:0000256" key="10">
    <source>
        <dbReference type="ARBA" id="ARBA00066503"/>
    </source>
</evidence>
<protein>
    <recommendedName>
        <fullName evidence="11 13">S-adenosylmethionine:tRNA ribosyltransferase-isomerase</fullName>
        <ecNumber evidence="10 13">2.4.99.17</ecNumber>
    </recommendedName>
    <alternativeName>
        <fullName evidence="12 13">Queuosine biosynthesis protein QueA</fullName>
    </alternativeName>
</protein>
<reference evidence="14 15" key="1">
    <citation type="journal article" date="2009" name="Biosci. Biotechnol. Biochem.">
        <title>WeGAS: a web-based microbial genome annotation system.</title>
        <authorList>
            <person name="Lee D."/>
            <person name="Seo H."/>
            <person name="Park C."/>
            <person name="Park K."/>
        </authorList>
    </citation>
    <scope>NUCLEOTIDE SEQUENCE [LARGE SCALE GENOMIC DNA]</scope>
    <source>
        <strain evidence="15">ATCC 49049 / DSM 4359 / NBRC 107923 / NS-E</strain>
    </source>
</reference>
<evidence type="ECO:0000256" key="12">
    <source>
        <dbReference type="ARBA" id="ARBA00076160"/>
    </source>
</evidence>
<dbReference type="EC" id="2.4.99.17" evidence="10 13"/>
<dbReference type="FunFam" id="2.40.10.240:FF:000002">
    <property type="entry name" value="S-adenosylmethionine:tRNA ribosyltransferase-isomerase"/>
    <property type="match status" value="1"/>
</dbReference>
<dbReference type="PANTHER" id="PTHR30307">
    <property type="entry name" value="S-ADENOSYLMETHIONINE:TRNA RIBOSYLTRANSFERASE-ISOMERASE"/>
    <property type="match status" value="1"/>
</dbReference>
<dbReference type="KEGG" id="tna:CTN_0091"/>
<dbReference type="STRING" id="309803.CTN_0091"/>
<evidence type="ECO:0000256" key="5">
    <source>
        <dbReference type="ARBA" id="ARBA00022679"/>
    </source>
</evidence>
<dbReference type="NCBIfam" id="TIGR00113">
    <property type="entry name" value="queA"/>
    <property type="match status" value="1"/>
</dbReference>
<keyword evidence="4 13" id="KW-0963">Cytoplasm</keyword>
<evidence type="ECO:0000256" key="3">
    <source>
        <dbReference type="ARBA" id="ARBA00011245"/>
    </source>
</evidence>
<evidence type="ECO:0000313" key="14">
    <source>
        <dbReference type="EMBL" id="ACM22267.1"/>
    </source>
</evidence>
<evidence type="ECO:0000256" key="8">
    <source>
        <dbReference type="ARBA" id="ARBA00052751"/>
    </source>
</evidence>
<dbReference type="FunFam" id="3.40.1780.10:FF:000001">
    <property type="entry name" value="S-adenosylmethionine:tRNA ribosyltransferase-isomerase"/>
    <property type="match status" value="1"/>
</dbReference>
<accession>B9KB71</accession>
<dbReference type="Proteomes" id="UP000000445">
    <property type="component" value="Chromosome"/>
</dbReference>
<evidence type="ECO:0000256" key="1">
    <source>
        <dbReference type="ARBA" id="ARBA00004496"/>
    </source>
</evidence>
<dbReference type="InterPro" id="IPR042119">
    <property type="entry name" value="QueA_dom2"/>
</dbReference>
<dbReference type="SUPFAM" id="SSF111337">
    <property type="entry name" value="QueA-like"/>
    <property type="match status" value="1"/>
</dbReference>
<dbReference type="HAMAP" id="MF_00113">
    <property type="entry name" value="QueA"/>
    <property type="match status" value="1"/>
</dbReference>
<gene>
    <name evidence="13" type="primary">queA</name>
    <name evidence="14" type="ordered locus">CTN_0091</name>
</gene>
<sequence>MIMKVSEFDYELPPELIAQEPVEPRDASRLMVLHRKTKKIEHRIFREIVEYLEPGDLLVLNVSKVIPARLYAKKKTGAHIEILLLDRLEEGIWRCLVKPGQKVKKGTELLIDNNLSAVCLDRSEDGTRILEFRPKNDDLILKKGKAPLPPYIKKEVPLDRYQTVYAKENGSVAAPTAGLHFTPELIEKLKEKGVEFAEIVLHVGIGTFRPVKVEEVEKHRMHEEYYRVPREAVRKIRETKEKGKRVVAVGTTTVRTLETIARLPEQEEYAGKTDLFIYPPFEFKMVDALITNFHLPRSTLLMLVAAFAGKDFIMEAYREAVKRRYRFFSFGDAMLIL</sequence>
<dbReference type="Gene3D" id="2.40.10.240">
    <property type="entry name" value="QueA-like"/>
    <property type="match status" value="1"/>
</dbReference>
<evidence type="ECO:0000256" key="11">
    <source>
        <dbReference type="ARBA" id="ARBA00069325"/>
    </source>
</evidence>
<comment type="similarity">
    <text evidence="9 13">Belongs to the QueA family.</text>
</comment>
<dbReference type="GO" id="GO:0008616">
    <property type="term" value="P:tRNA queuosine(34) biosynthetic process"/>
    <property type="evidence" value="ECO:0007669"/>
    <property type="project" value="UniProtKB-UniRule"/>
</dbReference>
<dbReference type="InterPro" id="IPR003699">
    <property type="entry name" value="QueA"/>
</dbReference>
<proteinExistence type="inferred from homology"/>
<evidence type="ECO:0000256" key="2">
    <source>
        <dbReference type="ARBA" id="ARBA00004691"/>
    </source>
</evidence>
<dbReference type="NCBIfam" id="NF001140">
    <property type="entry name" value="PRK00147.1"/>
    <property type="match status" value="1"/>
</dbReference>
<keyword evidence="6 13" id="KW-0949">S-adenosyl-L-methionine</keyword>
<dbReference type="HOGENOM" id="CLU_039110_1_0_0"/>
<keyword evidence="7 13" id="KW-0671">Queuosine biosynthesis</keyword>
<dbReference type="PANTHER" id="PTHR30307:SF0">
    <property type="entry name" value="S-ADENOSYLMETHIONINE:TRNA RIBOSYLTRANSFERASE-ISOMERASE"/>
    <property type="match status" value="1"/>
</dbReference>
<comment type="function">
    <text evidence="13">Transfers and isomerizes the ribose moiety from AdoMet to the 7-aminomethyl group of 7-deazaguanine (preQ1-tRNA) to give epoxyqueuosine (oQ-tRNA).</text>
</comment>
<dbReference type="InterPro" id="IPR036100">
    <property type="entry name" value="QueA_sf"/>
</dbReference>
<comment type="subunit">
    <text evidence="3 13">Monomer.</text>
</comment>
<evidence type="ECO:0000256" key="9">
    <source>
        <dbReference type="ARBA" id="ARBA00061210"/>
    </source>
</evidence>
<evidence type="ECO:0000256" key="13">
    <source>
        <dbReference type="HAMAP-Rule" id="MF_00113"/>
    </source>
</evidence>
<dbReference type="GO" id="GO:0005737">
    <property type="term" value="C:cytoplasm"/>
    <property type="evidence" value="ECO:0007669"/>
    <property type="project" value="UniProtKB-SubCell"/>
</dbReference>
<dbReference type="UniPathway" id="UPA00392"/>
<dbReference type="GO" id="GO:0051075">
    <property type="term" value="F:S-adenosylmethionine:tRNA ribosyltransferase-isomerase activity"/>
    <property type="evidence" value="ECO:0007669"/>
    <property type="project" value="UniProtKB-EC"/>
</dbReference>
<dbReference type="AlphaFoldDB" id="B9KB71"/>
<name>B9KB71_THENN</name>
<dbReference type="EMBL" id="CP000916">
    <property type="protein sequence ID" value="ACM22267.1"/>
    <property type="molecule type" value="Genomic_DNA"/>
</dbReference>
<evidence type="ECO:0000256" key="4">
    <source>
        <dbReference type="ARBA" id="ARBA00022490"/>
    </source>
</evidence>
<evidence type="ECO:0000256" key="7">
    <source>
        <dbReference type="ARBA" id="ARBA00022785"/>
    </source>
</evidence>
<comment type="pathway">
    <text evidence="2 13">tRNA modification; tRNA-queuosine biosynthesis.</text>
</comment>
<dbReference type="eggNOG" id="COG0809">
    <property type="taxonomic scope" value="Bacteria"/>
</dbReference>
<dbReference type="Pfam" id="PF02547">
    <property type="entry name" value="Queuosine_synth"/>
    <property type="match status" value="1"/>
</dbReference>
<keyword evidence="5 13" id="KW-0808">Transferase</keyword>
<comment type="subcellular location">
    <subcellularLocation>
        <location evidence="1 13">Cytoplasm</location>
    </subcellularLocation>
</comment>
<keyword evidence="15" id="KW-1185">Reference proteome</keyword>
<evidence type="ECO:0000256" key="6">
    <source>
        <dbReference type="ARBA" id="ARBA00022691"/>
    </source>
</evidence>
<comment type="catalytic activity">
    <reaction evidence="8 13">
        <text>7-aminomethyl-7-carbaguanosine(34) in tRNA + S-adenosyl-L-methionine = epoxyqueuosine(34) in tRNA + adenine + L-methionine + 2 H(+)</text>
        <dbReference type="Rhea" id="RHEA:32155"/>
        <dbReference type="Rhea" id="RHEA-COMP:10342"/>
        <dbReference type="Rhea" id="RHEA-COMP:18582"/>
        <dbReference type="ChEBI" id="CHEBI:15378"/>
        <dbReference type="ChEBI" id="CHEBI:16708"/>
        <dbReference type="ChEBI" id="CHEBI:57844"/>
        <dbReference type="ChEBI" id="CHEBI:59789"/>
        <dbReference type="ChEBI" id="CHEBI:82833"/>
        <dbReference type="ChEBI" id="CHEBI:194443"/>
        <dbReference type="EC" id="2.4.99.17"/>
    </reaction>
</comment>
<dbReference type="Gene3D" id="3.40.1780.10">
    <property type="entry name" value="QueA-like"/>
    <property type="match status" value="1"/>
</dbReference>
<organism evidence="14 15">
    <name type="scientific">Thermotoga neapolitana (strain ATCC 49049 / DSM 4359 / NBRC 107923 / NS-E)</name>
    <dbReference type="NCBI Taxonomy" id="309803"/>
    <lineage>
        <taxon>Bacteria</taxon>
        <taxon>Thermotogati</taxon>
        <taxon>Thermotogota</taxon>
        <taxon>Thermotogae</taxon>
        <taxon>Thermotogales</taxon>
        <taxon>Thermotogaceae</taxon>
        <taxon>Thermotoga</taxon>
    </lineage>
</organism>